<feature type="transmembrane region" description="Helical" evidence="1">
    <location>
        <begin position="163"/>
        <end position="185"/>
    </location>
</feature>
<gene>
    <name evidence="3" type="primary">LOC113797842</name>
</gene>
<protein>
    <submittedName>
        <fullName evidence="3">Uncharacterized protein LOC113797842</fullName>
    </submittedName>
</protein>
<feature type="transmembrane region" description="Helical" evidence="1">
    <location>
        <begin position="444"/>
        <end position="461"/>
    </location>
</feature>
<evidence type="ECO:0000313" key="3">
    <source>
        <dbReference type="RefSeq" id="XP_027204087.1"/>
    </source>
</evidence>
<keyword evidence="1" id="KW-0812">Transmembrane</keyword>
<feature type="transmembrane region" description="Helical" evidence="1">
    <location>
        <begin position="267"/>
        <end position="288"/>
    </location>
</feature>
<dbReference type="KEGG" id="dpte:113797842"/>
<feature type="transmembrane region" description="Helical" evidence="1">
    <location>
        <begin position="467"/>
        <end position="489"/>
    </location>
</feature>
<evidence type="ECO:0000313" key="2">
    <source>
        <dbReference type="Proteomes" id="UP000515146"/>
    </source>
</evidence>
<feature type="non-terminal residue" evidence="3">
    <location>
        <position position="690"/>
    </location>
</feature>
<evidence type="ECO:0000256" key="1">
    <source>
        <dbReference type="SAM" id="Phobius"/>
    </source>
</evidence>
<feature type="transmembrane region" description="Helical" evidence="1">
    <location>
        <begin position="51"/>
        <end position="74"/>
    </location>
</feature>
<keyword evidence="2" id="KW-1185">Reference proteome</keyword>
<dbReference type="AlphaFoldDB" id="A0A6P6YFQ8"/>
<dbReference type="Proteomes" id="UP000515146">
    <property type="component" value="Unplaced"/>
</dbReference>
<dbReference type="InParanoid" id="A0A6P6YFQ8"/>
<feature type="transmembrane region" description="Helical" evidence="1">
    <location>
        <begin position="355"/>
        <end position="375"/>
    </location>
</feature>
<accession>A0A6P6YFQ8</accession>
<feature type="transmembrane region" description="Helical" evidence="1">
    <location>
        <begin position="300"/>
        <end position="318"/>
    </location>
</feature>
<feature type="transmembrane region" description="Helical" evidence="1">
    <location>
        <begin position="191"/>
        <end position="213"/>
    </location>
</feature>
<sequence>MNILPFNQKSDQFIRPFIRYTFCAVKYLAFRIDYKQWQYQQRKIQLTYSSLLPAILITTNAWLCNIIWITKIIWPNIGFPLTIDDMAQFMWLIIFRKVLLYDSGFNEIFIHLYIYENDIYMLPQYIRYLCRLTTVSDYLSIQTSIIFFSGITYFMIKIFQELFLLFSAGKISFIVFMLSIPMTLIEYMHCLFLFSLFALPMKALFITVEYYIVKFKQIVFTSRLLFDNRFNHRISVIMKMRMNLNVFHRKYVSIFYHTTRLNSDLKVVLLAIEFGSKTAIIFAIILYSKGVTQSIPGTLFVVYLFLAFCLATGIYARFSYFPSSNQKCCRQLLAWNARIPQLNSRINNIVQKNRFMIVINCILEILWIIFIRKVLNYDSGINDLLIYYSIHDDDLDIFQQYKQYLYRLTLFSDYISMQSAISFILALTYWMARTNYELFLKYNAGEISLIILILSILLIIIEYIHCLFLISLIIIPFKALIIMVEFLIIQLKQVVSLTQTIFDYRFDRHLSVLITLSMKWHDFQTQYSHIFDHTSKLNKDLKEVLLAIETVSKASIIFATVFYSKRVTETMHGKIFVICLLTIFCLATGIYARLSNVPAFNHKCCRQLLAWNARISQIKYRFKNNNNNNNQKRNRINSLIIISNRNRIKMNLFIQTMTNNLFGFKCGNIFFITKFKYVELILLNIPMILM</sequence>
<feature type="transmembrane region" description="Helical" evidence="1">
    <location>
        <begin position="414"/>
        <end position="432"/>
    </location>
</feature>
<feature type="transmembrane region" description="Helical" evidence="1">
    <location>
        <begin position="575"/>
        <end position="594"/>
    </location>
</feature>
<reference evidence="3" key="1">
    <citation type="submission" date="2025-08" db="UniProtKB">
        <authorList>
            <consortium name="RefSeq"/>
        </authorList>
    </citation>
    <scope>IDENTIFICATION</scope>
    <source>
        <strain evidence="3">Airmid</strain>
    </source>
</reference>
<name>A0A6P6YFQ8_DERPT</name>
<dbReference type="RefSeq" id="XP_027204087.1">
    <property type="nucleotide sequence ID" value="XM_027348286.1"/>
</dbReference>
<keyword evidence="1" id="KW-0472">Membrane</keyword>
<organism evidence="2 3">
    <name type="scientific">Dermatophagoides pteronyssinus</name>
    <name type="common">European house dust mite</name>
    <dbReference type="NCBI Taxonomy" id="6956"/>
    <lineage>
        <taxon>Eukaryota</taxon>
        <taxon>Metazoa</taxon>
        <taxon>Ecdysozoa</taxon>
        <taxon>Arthropoda</taxon>
        <taxon>Chelicerata</taxon>
        <taxon>Arachnida</taxon>
        <taxon>Acari</taxon>
        <taxon>Acariformes</taxon>
        <taxon>Sarcoptiformes</taxon>
        <taxon>Astigmata</taxon>
        <taxon>Psoroptidia</taxon>
        <taxon>Analgoidea</taxon>
        <taxon>Pyroglyphidae</taxon>
        <taxon>Dermatophagoidinae</taxon>
        <taxon>Dermatophagoides</taxon>
    </lineage>
</organism>
<keyword evidence="1" id="KW-1133">Transmembrane helix</keyword>
<feature type="transmembrane region" description="Helical" evidence="1">
    <location>
        <begin position="138"/>
        <end position="156"/>
    </location>
</feature>
<proteinExistence type="predicted"/>